<organism evidence="1 2">
    <name type="scientific">Paxillus rubicundulus Ve08.2h10</name>
    <dbReference type="NCBI Taxonomy" id="930991"/>
    <lineage>
        <taxon>Eukaryota</taxon>
        <taxon>Fungi</taxon>
        <taxon>Dikarya</taxon>
        <taxon>Basidiomycota</taxon>
        <taxon>Agaricomycotina</taxon>
        <taxon>Agaricomycetes</taxon>
        <taxon>Agaricomycetidae</taxon>
        <taxon>Boletales</taxon>
        <taxon>Paxilineae</taxon>
        <taxon>Paxillaceae</taxon>
        <taxon>Paxillus</taxon>
    </lineage>
</organism>
<dbReference type="EMBL" id="KN825523">
    <property type="protein sequence ID" value="KIK90253.1"/>
    <property type="molecule type" value="Genomic_DNA"/>
</dbReference>
<dbReference type="AlphaFoldDB" id="A0A0D0DHF0"/>
<evidence type="ECO:0000313" key="2">
    <source>
        <dbReference type="Proteomes" id="UP000054538"/>
    </source>
</evidence>
<name>A0A0D0DHF0_9AGAM</name>
<dbReference type="HOGENOM" id="CLU_087375_1_0_1"/>
<keyword evidence="2" id="KW-1185">Reference proteome</keyword>
<proteinExistence type="predicted"/>
<reference evidence="2" key="2">
    <citation type="submission" date="2015-01" db="EMBL/GenBank/DDBJ databases">
        <title>Evolutionary Origins and Diversification of the Mycorrhizal Mutualists.</title>
        <authorList>
            <consortium name="DOE Joint Genome Institute"/>
            <consortium name="Mycorrhizal Genomics Consortium"/>
            <person name="Kohler A."/>
            <person name="Kuo A."/>
            <person name="Nagy L.G."/>
            <person name="Floudas D."/>
            <person name="Copeland A."/>
            <person name="Barry K.W."/>
            <person name="Cichocki N."/>
            <person name="Veneault-Fourrey C."/>
            <person name="LaButti K."/>
            <person name="Lindquist E.A."/>
            <person name="Lipzen A."/>
            <person name="Lundell T."/>
            <person name="Morin E."/>
            <person name="Murat C."/>
            <person name="Riley R."/>
            <person name="Ohm R."/>
            <person name="Sun H."/>
            <person name="Tunlid A."/>
            <person name="Henrissat B."/>
            <person name="Grigoriev I.V."/>
            <person name="Hibbett D.S."/>
            <person name="Martin F."/>
        </authorList>
    </citation>
    <scope>NUCLEOTIDE SEQUENCE [LARGE SCALE GENOMIC DNA]</scope>
    <source>
        <strain evidence="2">Ve08.2h10</strain>
    </source>
</reference>
<accession>A0A0D0DHF0</accession>
<sequence>YNLAALKKTWHSPVYTFFSDNVSIQYYNNCLCHFFPCGSQKCKTKLGGVYHYQDTKDKFSMTNLKHHAIGCFSEDAVNNAHKGKDAGTNSGLIFVAFACQGQQPVNYTHRAHKLRSWLCELLCAGHPNIHLPSPDTLSCNIKMAFELCGQCVGKILRHLHFAMDAWTSPNHWAFVVWTVHLEHEGKMFSFFLDIVEVAEVRY</sequence>
<protein>
    <submittedName>
        <fullName evidence="1">Unplaced genomic scaffold scaffold_701, whole genome shotgun sequence</fullName>
    </submittedName>
</protein>
<dbReference type="OrthoDB" id="2687121at2759"/>
<dbReference type="Proteomes" id="UP000054538">
    <property type="component" value="Unassembled WGS sequence"/>
</dbReference>
<feature type="non-terminal residue" evidence="1">
    <location>
        <position position="1"/>
    </location>
</feature>
<dbReference type="InParanoid" id="A0A0D0DHF0"/>
<reference evidence="1 2" key="1">
    <citation type="submission" date="2014-04" db="EMBL/GenBank/DDBJ databases">
        <authorList>
            <consortium name="DOE Joint Genome Institute"/>
            <person name="Kuo A."/>
            <person name="Kohler A."/>
            <person name="Jargeat P."/>
            <person name="Nagy L.G."/>
            <person name="Floudas D."/>
            <person name="Copeland A."/>
            <person name="Barry K.W."/>
            <person name="Cichocki N."/>
            <person name="Veneault-Fourrey C."/>
            <person name="LaButti K."/>
            <person name="Lindquist E.A."/>
            <person name="Lipzen A."/>
            <person name="Lundell T."/>
            <person name="Morin E."/>
            <person name="Murat C."/>
            <person name="Sun H."/>
            <person name="Tunlid A."/>
            <person name="Henrissat B."/>
            <person name="Grigoriev I.V."/>
            <person name="Hibbett D.S."/>
            <person name="Martin F."/>
            <person name="Nordberg H.P."/>
            <person name="Cantor M.N."/>
            <person name="Hua S.X."/>
        </authorList>
    </citation>
    <scope>NUCLEOTIDE SEQUENCE [LARGE SCALE GENOMIC DNA]</scope>
    <source>
        <strain evidence="1 2">Ve08.2h10</strain>
    </source>
</reference>
<evidence type="ECO:0000313" key="1">
    <source>
        <dbReference type="EMBL" id="KIK90253.1"/>
    </source>
</evidence>
<gene>
    <name evidence="1" type="ORF">PAXRUDRAFT_152033</name>
</gene>